<sequence length="109" mass="12453">MLILVTERANEETLKKASEDLAGYIKFVVDIEKKILTIGGQRHVEGEQMLLKEGSKQENLWGGGLDLETGEVDFDSMINIRPNQDNTSREILSERIRKQVEEIVRNLLK</sequence>
<gene>
    <name evidence="1" type="ORF">UT77_C0004G0023</name>
</gene>
<dbReference type="InterPro" id="IPR043731">
    <property type="entry name" value="DUF5674"/>
</dbReference>
<comment type="caution">
    <text evidence="1">The sequence shown here is derived from an EMBL/GenBank/DDBJ whole genome shotgun (WGS) entry which is preliminary data.</text>
</comment>
<dbReference type="Proteomes" id="UP000034881">
    <property type="component" value="Unassembled WGS sequence"/>
</dbReference>
<evidence type="ECO:0000313" key="1">
    <source>
        <dbReference type="EMBL" id="KKR42039.1"/>
    </source>
</evidence>
<accession>A0A0G0QNN6</accession>
<organism evidence="1 2">
    <name type="scientific">Candidatus Daviesbacteria bacterium GW2011_GWC2_40_12</name>
    <dbReference type="NCBI Taxonomy" id="1618431"/>
    <lineage>
        <taxon>Bacteria</taxon>
        <taxon>Candidatus Daviesiibacteriota</taxon>
    </lineage>
</organism>
<reference evidence="1 2" key="1">
    <citation type="journal article" date="2015" name="Nature">
        <title>rRNA introns, odd ribosomes, and small enigmatic genomes across a large radiation of phyla.</title>
        <authorList>
            <person name="Brown C.T."/>
            <person name="Hug L.A."/>
            <person name="Thomas B.C."/>
            <person name="Sharon I."/>
            <person name="Castelle C.J."/>
            <person name="Singh A."/>
            <person name="Wilkins M.J."/>
            <person name="Williams K.H."/>
            <person name="Banfield J.F."/>
        </authorList>
    </citation>
    <scope>NUCLEOTIDE SEQUENCE [LARGE SCALE GENOMIC DNA]</scope>
</reference>
<proteinExistence type="predicted"/>
<protein>
    <submittedName>
        <fullName evidence="1">Uncharacterized protein</fullName>
    </submittedName>
</protein>
<name>A0A0G0QNN6_9BACT</name>
<evidence type="ECO:0000313" key="2">
    <source>
        <dbReference type="Proteomes" id="UP000034881"/>
    </source>
</evidence>
<dbReference type="EMBL" id="LBYB01000004">
    <property type="protein sequence ID" value="KKR42039.1"/>
    <property type="molecule type" value="Genomic_DNA"/>
</dbReference>
<dbReference type="Pfam" id="PF18924">
    <property type="entry name" value="DUF5674"/>
    <property type="match status" value="1"/>
</dbReference>
<dbReference type="AlphaFoldDB" id="A0A0G0QNN6"/>